<feature type="region of interest" description="Disordered" evidence="1">
    <location>
        <begin position="45"/>
        <end position="78"/>
    </location>
</feature>
<dbReference type="OrthoDB" id="2685297at2759"/>
<feature type="compositionally biased region" description="Polar residues" evidence="1">
    <location>
        <begin position="418"/>
        <end position="430"/>
    </location>
</feature>
<dbReference type="AlphaFoldDB" id="A0A9P7F8X6"/>
<comment type="caution">
    <text evidence="2">The sequence shown here is derived from an EMBL/GenBank/DDBJ whole genome shotgun (WGS) entry which is preliminary data.</text>
</comment>
<sequence length="844" mass="90132">MAASMSEDDVAYTALLRQLLSDNSTTRNARVHSWIEHQYDFALSESDTQVNEDDSASLGCSRAPSPSPSSSLGAHRTFCSDRPDSPLLPRSSVECSTPEPCPSYDALFFPISPSHQTLAEDEAREERERERALRFLVQEMSHWKMQSSSTPPRKNMDKPLPCPPPPSPATSTTQSTSSRVMRSRSSSMRISRLPSFTSTLSSDQSQPQDIFTPPLPVSVIVHGDTQHELISDFKRSDPIFLRRMESLNMKVQDEQELSLLSPVHDDRDSGYPSPTLSNFSYAHSRETALTSPCTSFPASPASATFTPCLPENIALPSSPDADCFPEAPHSEDRGDDSFPRPPSDTALPVSPSTTAFSVSPSSTAFPVSPSTTVFPTCTPELSFSTSPLTVTPSDSKDCVDDNTAQSQQLRSSTNSSSGDLQSRWSVATTASVTPLPSDPTPTPSGTFLRSRTPSRGKKDREGSKEVKTPRKRARLMSFISKLSPGRSDSNVTASTDYDYESDTDEKVIKSAKTIGKKSSLASLRASFSLSRASFASQRPPVSSLAEVPPLPLSPTRTSFGASRMSLAADGAMGNGEAVPPVPTISLSRIPSRATAVDDPLPPIPQSASTITSFRSASLVSLQAFTPPSGSASQLSLLASPTASHSTSRLSLLLASASSRNSVVSSAALDAPISIHPIPSSTPSRAKSIFKLSSRPKTPKVRAVATPSKLPLPRTVSVSSSSFLNGASPTVSKIPPPPTNFTPPSKLASMLASQSSSSRLPHPTSFNAPPTSILPPAPSKIAPPPKIIVPTSRTPYISQASHSTMELKSPMSIDEPTALVSRLPLPSAMKATRTSTVRGFWRRAQ</sequence>
<dbReference type="GeneID" id="64703727"/>
<feature type="compositionally biased region" description="Polar residues" evidence="1">
    <location>
        <begin position="196"/>
        <end position="207"/>
    </location>
</feature>
<gene>
    <name evidence="2" type="ORF">F5147DRAFT_773508</name>
</gene>
<feature type="compositionally biased region" description="Basic and acidic residues" evidence="1">
    <location>
        <begin position="328"/>
        <end position="338"/>
    </location>
</feature>
<feature type="compositionally biased region" description="Basic and acidic residues" evidence="1">
    <location>
        <begin position="456"/>
        <end position="468"/>
    </location>
</feature>
<feature type="region of interest" description="Disordered" evidence="1">
    <location>
        <begin position="316"/>
        <end position="504"/>
    </location>
</feature>
<accession>A0A9P7F8X6</accession>
<keyword evidence="3" id="KW-1185">Reference proteome</keyword>
<feature type="compositionally biased region" description="Low complexity" evidence="1">
    <location>
        <begin position="741"/>
        <end position="757"/>
    </location>
</feature>
<organism evidence="2 3">
    <name type="scientific">Suillus discolor</name>
    <dbReference type="NCBI Taxonomy" id="1912936"/>
    <lineage>
        <taxon>Eukaryota</taxon>
        <taxon>Fungi</taxon>
        <taxon>Dikarya</taxon>
        <taxon>Basidiomycota</taxon>
        <taxon>Agaricomycotina</taxon>
        <taxon>Agaricomycetes</taxon>
        <taxon>Agaricomycetidae</taxon>
        <taxon>Boletales</taxon>
        <taxon>Suillineae</taxon>
        <taxon>Suillaceae</taxon>
        <taxon>Suillus</taxon>
    </lineage>
</organism>
<dbReference type="Proteomes" id="UP000823399">
    <property type="component" value="Unassembled WGS sequence"/>
</dbReference>
<evidence type="ECO:0000313" key="2">
    <source>
        <dbReference type="EMBL" id="KAG2108709.1"/>
    </source>
</evidence>
<evidence type="ECO:0000313" key="3">
    <source>
        <dbReference type="Proteomes" id="UP000823399"/>
    </source>
</evidence>
<feature type="compositionally biased region" description="Low complexity" evidence="1">
    <location>
        <begin position="405"/>
        <end position="417"/>
    </location>
</feature>
<feature type="region of interest" description="Disordered" evidence="1">
    <location>
        <begin position="140"/>
        <end position="207"/>
    </location>
</feature>
<dbReference type="EMBL" id="JABBWM010000026">
    <property type="protein sequence ID" value="KAG2108709.1"/>
    <property type="molecule type" value="Genomic_DNA"/>
</dbReference>
<name>A0A9P7F8X6_9AGAM</name>
<dbReference type="RefSeq" id="XP_041293079.1">
    <property type="nucleotide sequence ID" value="XM_041441468.1"/>
</dbReference>
<feature type="compositionally biased region" description="Low complexity" evidence="1">
    <location>
        <begin position="169"/>
        <end position="195"/>
    </location>
</feature>
<protein>
    <submittedName>
        <fullName evidence="2">Uncharacterized protein</fullName>
    </submittedName>
</protein>
<evidence type="ECO:0000256" key="1">
    <source>
        <dbReference type="SAM" id="MobiDB-lite"/>
    </source>
</evidence>
<proteinExistence type="predicted"/>
<reference evidence="2" key="1">
    <citation type="journal article" date="2020" name="New Phytol.">
        <title>Comparative genomics reveals dynamic genome evolution in host specialist ectomycorrhizal fungi.</title>
        <authorList>
            <person name="Lofgren L.A."/>
            <person name="Nguyen N.H."/>
            <person name="Vilgalys R."/>
            <person name="Ruytinx J."/>
            <person name="Liao H.L."/>
            <person name="Branco S."/>
            <person name="Kuo A."/>
            <person name="LaButti K."/>
            <person name="Lipzen A."/>
            <person name="Andreopoulos W."/>
            <person name="Pangilinan J."/>
            <person name="Riley R."/>
            <person name="Hundley H."/>
            <person name="Na H."/>
            <person name="Barry K."/>
            <person name="Grigoriev I.V."/>
            <person name="Stajich J.E."/>
            <person name="Kennedy P.G."/>
        </authorList>
    </citation>
    <scope>NUCLEOTIDE SEQUENCE</scope>
    <source>
        <strain evidence="2">FC423</strain>
    </source>
</reference>
<feature type="compositionally biased region" description="Polar residues" evidence="1">
    <location>
        <begin position="486"/>
        <end position="495"/>
    </location>
</feature>
<feature type="compositionally biased region" description="Polar residues" evidence="1">
    <location>
        <begin position="350"/>
        <end position="393"/>
    </location>
</feature>
<feature type="region of interest" description="Disordered" evidence="1">
    <location>
        <begin position="726"/>
        <end position="763"/>
    </location>
</feature>